<protein>
    <submittedName>
        <fullName evidence="1">Class I SAM-dependent methyltransferase</fullName>
    </submittedName>
</protein>
<dbReference type="GO" id="GO:0032259">
    <property type="term" value="P:methylation"/>
    <property type="evidence" value="ECO:0007669"/>
    <property type="project" value="UniProtKB-KW"/>
</dbReference>
<proteinExistence type="predicted"/>
<keyword evidence="1" id="KW-0489">Methyltransferase</keyword>
<reference evidence="2" key="1">
    <citation type="journal article" date="2019" name="Int. J. Syst. Evol. Microbiol.">
        <title>The Global Catalogue of Microorganisms (GCM) 10K type strain sequencing project: providing services to taxonomists for standard genome sequencing and annotation.</title>
        <authorList>
            <consortium name="The Broad Institute Genomics Platform"/>
            <consortium name="The Broad Institute Genome Sequencing Center for Infectious Disease"/>
            <person name="Wu L."/>
            <person name="Ma J."/>
        </authorList>
    </citation>
    <scope>NUCLEOTIDE SEQUENCE [LARGE SCALE GENOMIC DNA]</scope>
    <source>
        <strain evidence="2">JCM 17304</strain>
    </source>
</reference>
<dbReference type="InterPro" id="IPR029063">
    <property type="entry name" value="SAM-dependent_MTases_sf"/>
</dbReference>
<gene>
    <name evidence="1" type="ORF">GCM10022414_02470</name>
</gene>
<evidence type="ECO:0000313" key="2">
    <source>
        <dbReference type="Proteomes" id="UP001500392"/>
    </source>
</evidence>
<dbReference type="Proteomes" id="UP001500392">
    <property type="component" value="Unassembled WGS sequence"/>
</dbReference>
<dbReference type="EMBL" id="BAABDM010000001">
    <property type="protein sequence ID" value="GAA4083242.1"/>
    <property type="molecule type" value="Genomic_DNA"/>
</dbReference>
<sequence>MEDQGKDATILTSWQKNVDAWTRAVRQSKISSRVAVTDAAIVNAIVAQAPKTVLDLGCGEGWLVRSLTELGVMAEGVDGIAGLIRCAKDGGGKFSLMSYEDFAVGAWQKHVDCVVCNFALLGHQVVEDVLAAIPSVLSIDGKCIIQTLHPAYSDQSYYDGWREGSWAGFSDDFCDPAPWYFRTLSSWFALFTASGFKLAELIEPLNPQTGEPASIIFVLRPEKKVAA</sequence>
<dbReference type="Gene3D" id="3.40.50.150">
    <property type="entry name" value="Vaccinia Virus protein VP39"/>
    <property type="match status" value="1"/>
</dbReference>
<evidence type="ECO:0000313" key="1">
    <source>
        <dbReference type="EMBL" id="GAA4083242.1"/>
    </source>
</evidence>
<dbReference type="SUPFAM" id="SSF53335">
    <property type="entry name" value="S-adenosyl-L-methionine-dependent methyltransferases"/>
    <property type="match status" value="1"/>
</dbReference>
<keyword evidence="2" id="KW-1185">Reference proteome</keyword>
<organism evidence="1 2">
    <name type="scientific">Zhongshania borealis</name>
    <dbReference type="NCBI Taxonomy" id="889488"/>
    <lineage>
        <taxon>Bacteria</taxon>
        <taxon>Pseudomonadati</taxon>
        <taxon>Pseudomonadota</taxon>
        <taxon>Gammaproteobacteria</taxon>
        <taxon>Cellvibrionales</taxon>
        <taxon>Spongiibacteraceae</taxon>
        <taxon>Zhongshania</taxon>
    </lineage>
</organism>
<dbReference type="GO" id="GO:0008168">
    <property type="term" value="F:methyltransferase activity"/>
    <property type="evidence" value="ECO:0007669"/>
    <property type="project" value="UniProtKB-KW"/>
</dbReference>
<keyword evidence="1" id="KW-0808">Transferase</keyword>
<name>A0ABP7W7X5_9GAMM</name>
<dbReference type="RefSeq" id="WP_344931888.1">
    <property type="nucleotide sequence ID" value="NZ_BAABDM010000001.1"/>
</dbReference>
<dbReference type="Pfam" id="PF13489">
    <property type="entry name" value="Methyltransf_23"/>
    <property type="match status" value="1"/>
</dbReference>
<comment type="caution">
    <text evidence="1">The sequence shown here is derived from an EMBL/GenBank/DDBJ whole genome shotgun (WGS) entry which is preliminary data.</text>
</comment>
<accession>A0ABP7W7X5</accession>